<dbReference type="Pfam" id="PF11209">
    <property type="entry name" value="LmeA"/>
    <property type="match status" value="1"/>
</dbReference>
<gene>
    <name evidence="1" type="ORF">ACFPJ4_02855</name>
</gene>
<sequence>MSTGAAMPAAPGTGTGRARRRRGLIALAVVLVVLALGTVVADAAARAYAESQIRQKLVSALGVAPGTPVSVDIGGGSVLLQALGGRFDSLDVAIPKLSYGELVGAATVHATSVPLDGSAPLGTLAVGYSVDEKNMTALASRLSGLPLDTITLESGRIVATATVRVLGFGIPIGLGLTPSVSNGQMVFTPSSIQVSGQTFTAQQLRTTPGFSQVARALLTQRSFCLAQYLPKALTVTSVTVADHRLTLSASGDGAVLGGTDLTTKGGCS</sequence>
<protein>
    <submittedName>
        <fullName evidence="1">DUF2993 domain-containing protein</fullName>
    </submittedName>
</protein>
<dbReference type="InterPro" id="IPR021373">
    <property type="entry name" value="DUF2993"/>
</dbReference>
<dbReference type="RefSeq" id="WP_386738775.1">
    <property type="nucleotide sequence ID" value="NZ_JBHSMG010000001.1"/>
</dbReference>
<accession>A0ABW0NQK7</accession>
<name>A0ABW0NQK7_9MICO</name>
<comment type="caution">
    <text evidence="1">The sequence shown here is derived from an EMBL/GenBank/DDBJ whole genome shotgun (WGS) entry which is preliminary data.</text>
</comment>
<evidence type="ECO:0000313" key="2">
    <source>
        <dbReference type="Proteomes" id="UP001596039"/>
    </source>
</evidence>
<proteinExistence type="predicted"/>
<evidence type="ECO:0000313" key="1">
    <source>
        <dbReference type="EMBL" id="MFC5501174.1"/>
    </source>
</evidence>
<dbReference type="Proteomes" id="UP001596039">
    <property type="component" value="Unassembled WGS sequence"/>
</dbReference>
<organism evidence="1 2">
    <name type="scientific">Lysinimonas soli</name>
    <dbReference type="NCBI Taxonomy" id="1074233"/>
    <lineage>
        <taxon>Bacteria</taxon>
        <taxon>Bacillati</taxon>
        <taxon>Actinomycetota</taxon>
        <taxon>Actinomycetes</taxon>
        <taxon>Micrococcales</taxon>
        <taxon>Microbacteriaceae</taxon>
        <taxon>Lysinimonas</taxon>
    </lineage>
</organism>
<keyword evidence="2" id="KW-1185">Reference proteome</keyword>
<reference evidence="2" key="1">
    <citation type="journal article" date="2019" name="Int. J. Syst. Evol. Microbiol.">
        <title>The Global Catalogue of Microorganisms (GCM) 10K type strain sequencing project: providing services to taxonomists for standard genome sequencing and annotation.</title>
        <authorList>
            <consortium name="The Broad Institute Genomics Platform"/>
            <consortium name="The Broad Institute Genome Sequencing Center for Infectious Disease"/>
            <person name="Wu L."/>
            <person name="Ma J."/>
        </authorList>
    </citation>
    <scope>NUCLEOTIDE SEQUENCE [LARGE SCALE GENOMIC DNA]</scope>
    <source>
        <strain evidence="2">CGMCC 4.6997</strain>
    </source>
</reference>
<dbReference type="EMBL" id="JBHSMG010000001">
    <property type="protein sequence ID" value="MFC5501174.1"/>
    <property type="molecule type" value="Genomic_DNA"/>
</dbReference>